<dbReference type="Proteomes" id="UP000275408">
    <property type="component" value="Unassembled WGS sequence"/>
</dbReference>
<dbReference type="PANTHER" id="PTHR24111:SF3">
    <property type="entry name" value="LEUCINE-RICH REPEAT-CONTAINING PROTEIN 73"/>
    <property type="match status" value="1"/>
</dbReference>
<dbReference type="AlphaFoldDB" id="A0A3M6UUQ4"/>
<comment type="caution">
    <text evidence="2">The sequence shown here is derived from an EMBL/GenBank/DDBJ whole genome shotgun (WGS) entry which is preliminary data.</text>
</comment>
<dbReference type="SUPFAM" id="SSF52047">
    <property type="entry name" value="RNI-like"/>
    <property type="match status" value="1"/>
</dbReference>
<dbReference type="InterPro" id="IPR032675">
    <property type="entry name" value="LRR_dom_sf"/>
</dbReference>
<keyword evidence="3" id="KW-1185">Reference proteome</keyword>
<evidence type="ECO:0000256" key="1">
    <source>
        <dbReference type="ARBA" id="ARBA00022737"/>
    </source>
</evidence>
<evidence type="ECO:0000313" key="2">
    <source>
        <dbReference type="EMBL" id="RMX57370.1"/>
    </source>
</evidence>
<keyword evidence="1" id="KW-0677">Repeat</keyword>
<accession>A0A3M6UUQ4</accession>
<sequence length="153" mass="16436">MRAEICTLLPSTEGNEGLVELTLSANHGVTHLGWTQLAIAIAANSQLQNLYLDYNNIGDYGADVLSVALAASSSLEIVDLEGSGVSEKGAEMFFAVIANYPTKMQELVLFEENVSVELIGQISDCLSLKFQGSADNWESPKKSLDDDHSNQVA</sequence>
<proteinExistence type="predicted"/>
<dbReference type="EMBL" id="RCHS01000659">
    <property type="protein sequence ID" value="RMX57370.1"/>
    <property type="molecule type" value="Genomic_DNA"/>
</dbReference>
<reference evidence="2 3" key="1">
    <citation type="journal article" date="2018" name="Sci. Rep.">
        <title>Comparative analysis of the Pocillopora damicornis genome highlights role of immune system in coral evolution.</title>
        <authorList>
            <person name="Cunning R."/>
            <person name="Bay R.A."/>
            <person name="Gillette P."/>
            <person name="Baker A.C."/>
            <person name="Traylor-Knowles N."/>
        </authorList>
    </citation>
    <scope>NUCLEOTIDE SEQUENCE [LARGE SCALE GENOMIC DNA]</scope>
    <source>
        <strain evidence="2">RSMAS</strain>
        <tissue evidence="2">Whole animal</tissue>
    </source>
</reference>
<name>A0A3M6UUQ4_POCDA</name>
<dbReference type="OrthoDB" id="120976at2759"/>
<dbReference type="SMART" id="SM00368">
    <property type="entry name" value="LRR_RI"/>
    <property type="match status" value="2"/>
</dbReference>
<evidence type="ECO:0000313" key="3">
    <source>
        <dbReference type="Proteomes" id="UP000275408"/>
    </source>
</evidence>
<dbReference type="STRING" id="46731.A0A3M6UUQ4"/>
<protein>
    <submittedName>
        <fullName evidence="2">Uncharacterized protein</fullName>
    </submittedName>
</protein>
<organism evidence="2 3">
    <name type="scientific">Pocillopora damicornis</name>
    <name type="common">Cauliflower coral</name>
    <name type="synonym">Millepora damicornis</name>
    <dbReference type="NCBI Taxonomy" id="46731"/>
    <lineage>
        <taxon>Eukaryota</taxon>
        <taxon>Metazoa</taxon>
        <taxon>Cnidaria</taxon>
        <taxon>Anthozoa</taxon>
        <taxon>Hexacorallia</taxon>
        <taxon>Scleractinia</taxon>
        <taxon>Astrocoeniina</taxon>
        <taxon>Pocilloporidae</taxon>
        <taxon>Pocillopora</taxon>
    </lineage>
</organism>
<dbReference type="Gene3D" id="3.80.10.10">
    <property type="entry name" value="Ribonuclease Inhibitor"/>
    <property type="match status" value="1"/>
</dbReference>
<dbReference type="InterPro" id="IPR052201">
    <property type="entry name" value="LRR-containing_regulator"/>
</dbReference>
<gene>
    <name evidence="2" type="ORF">pdam_00016038</name>
</gene>
<dbReference type="PANTHER" id="PTHR24111">
    <property type="entry name" value="LEUCINE-RICH REPEAT-CONTAINING PROTEIN 34"/>
    <property type="match status" value="1"/>
</dbReference>